<feature type="compositionally biased region" description="Gly residues" evidence="16">
    <location>
        <begin position="422"/>
        <end position="438"/>
    </location>
</feature>
<evidence type="ECO:0000256" key="8">
    <source>
        <dbReference type="ARBA" id="ARBA00022835"/>
    </source>
</evidence>
<evidence type="ECO:0000313" key="18">
    <source>
        <dbReference type="EMBL" id="EFN57332.1"/>
    </source>
</evidence>
<accession>E1ZAV4</accession>
<dbReference type="SMART" id="SM00955">
    <property type="entry name" value="RNB"/>
    <property type="match status" value="1"/>
</dbReference>
<evidence type="ECO:0000256" key="13">
    <source>
        <dbReference type="ARBA" id="ARBA00077930"/>
    </source>
</evidence>
<proteinExistence type="inferred from homology"/>
<evidence type="ECO:0000256" key="1">
    <source>
        <dbReference type="ARBA" id="ARBA00001946"/>
    </source>
</evidence>
<dbReference type="Pfam" id="PF00773">
    <property type="entry name" value="RNB"/>
    <property type="match status" value="1"/>
</dbReference>
<keyword evidence="19" id="KW-1185">Reference proteome</keyword>
<feature type="compositionally biased region" description="Gly residues" evidence="16">
    <location>
        <begin position="178"/>
        <end position="187"/>
    </location>
</feature>
<organism evidence="19">
    <name type="scientific">Chlorella variabilis</name>
    <name type="common">Green alga</name>
    <dbReference type="NCBI Taxonomy" id="554065"/>
    <lineage>
        <taxon>Eukaryota</taxon>
        <taxon>Viridiplantae</taxon>
        <taxon>Chlorophyta</taxon>
        <taxon>core chlorophytes</taxon>
        <taxon>Trebouxiophyceae</taxon>
        <taxon>Chlorellales</taxon>
        <taxon>Chlorellaceae</taxon>
        <taxon>Chlorella clade</taxon>
        <taxon>Chlorella</taxon>
    </lineage>
</organism>
<evidence type="ECO:0000256" key="7">
    <source>
        <dbReference type="ARBA" id="ARBA00022801"/>
    </source>
</evidence>
<evidence type="ECO:0000256" key="12">
    <source>
        <dbReference type="ARBA" id="ARBA00023242"/>
    </source>
</evidence>
<reference evidence="18 19" key="1">
    <citation type="journal article" date="2010" name="Plant Cell">
        <title>The Chlorella variabilis NC64A genome reveals adaptation to photosymbiosis, coevolution with viruses, and cryptic sex.</title>
        <authorList>
            <person name="Blanc G."/>
            <person name="Duncan G."/>
            <person name="Agarkova I."/>
            <person name="Borodovsky M."/>
            <person name="Gurnon J."/>
            <person name="Kuo A."/>
            <person name="Lindquist E."/>
            <person name="Lucas S."/>
            <person name="Pangilinan J."/>
            <person name="Polle J."/>
            <person name="Salamov A."/>
            <person name="Terry A."/>
            <person name="Yamada T."/>
            <person name="Dunigan D.D."/>
            <person name="Grigoriev I.V."/>
            <person name="Claverie J.M."/>
            <person name="Van Etten J.L."/>
        </authorList>
    </citation>
    <scope>NUCLEOTIDE SEQUENCE [LARGE SCALE GENOMIC DNA]</scope>
    <source>
        <strain evidence="18 19">NC64A</strain>
    </source>
</reference>
<dbReference type="InParanoid" id="E1ZAV4"/>
<feature type="compositionally biased region" description="Low complexity" evidence="16">
    <location>
        <begin position="188"/>
        <end position="209"/>
    </location>
</feature>
<feature type="region of interest" description="Disordered" evidence="16">
    <location>
        <begin position="418"/>
        <end position="451"/>
    </location>
</feature>
<dbReference type="GO" id="GO:0000176">
    <property type="term" value="C:nuclear exosome (RNase complex)"/>
    <property type="evidence" value="ECO:0007669"/>
    <property type="project" value="UniProtKB-ARBA"/>
</dbReference>
<dbReference type="GO" id="GO:0000956">
    <property type="term" value="P:nuclear-transcribed mRNA catabolic process"/>
    <property type="evidence" value="ECO:0007669"/>
    <property type="project" value="UniProtKB-ARBA"/>
</dbReference>
<evidence type="ECO:0000259" key="17">
    <source>
        <dbReference type="SMART" id="SM00955"/>
    </source>
</evidence>
<evidence type="ECO:0000256" key="4">
    <source>
        <dbReference type="ARBA" id="ARBA00016366"/>
    </source>
</evidence>
<keyword evidence="11" id="KW-0694">RNA-binding</keyword>
<dbReference type="EMBL" id="GL433840">
    <property type="protein sequence ID" value="EFN57332.1"/>
    <property type="molecule type" value="Genomic_DNA"/>
</dbReference>
<feature type="region of interest" description="Disordered" evidence="16">
    <location>
        <begin position="177"/>
        <end position="220"/>
    </location>
</feature>
<dbReference type="Gene3D" id="3.40.50.1010">
    <property type="entry name" value="5'-nuclease"/>
    <property type="match status" value="1"/>
</dbReference>
<feature type="domain" description="RNB" evidence="17">
    <location>
        <begin position="639"/>
        <end position="982"/>
    </location>
</feature>
<dbReference type="InterPro" id="IPR041505">
    <property type="entry name" value="Dis3_CSD2"/>
</dbReference>
<dbReference type="Proteomes" id="UP000008141">
    <property type="component" value="Unassembled WGS sequence"/>
</dbReference>
<dbReference type="InterPro" id="IPR050180">
    <property type="entry name" value="RNR_Ribonuclease"/>
</dbReference>
<dbReference type="FunFam" id="2.40.50.700:FF:000001">
    <property type="entry name" value="Exosome complex exonuclease exoribonuclease (Rrp44)"/>
    <property type="match status" value="1"/>
</dbReference>
<evidence type="ECO:0000256" key="2">
    <source>
        <dbReference type="ARBA" id="ARBA00004123"/>
    </source>
</evidence>
<comment type="cofactor">
    <cofactor evidence="1">
        <name>Mg(2+)</name>
        <dbReference type="ChEBI" id="CHEBI:18420"/>
    </cofactor>
</comment>
<dbReference type="InterPro" id="IPR012340">
    <property type="entry name" value="NA-bd_OB-fold"/>
</dbReference>
<dbReference type="OrthoDB" id="372421at2759"/>
<feature type="compositionally biased region" description="Low complexity" evidence="16">
    <location>
        <begin position="261"/>
        <end position="275"/>
    </location>
</feature>
<name>E1ZAV4_CHLVA</name>
<keyword evidence="8" id="KW-0271">Exosome</keyword>
<dbReference type="STRING" id="554065.E1ZAV4"/>
<evidence type="ECO:0000256" key="16">
    <source>
        <dbReference type="SAM" id="MobiDB-lite"/>
    </source>
</evidence>
<evidence type="ECO:0000256" key="11">
    <source>
        <dbReference type="ARBA" id="ARBA00022884"/>
    </source>
</evidence>
<keyword evidence="15" id="KW-0175">Coiled coil</keyword>
<feature type="compositionally biased region" description="Acidic residues" evidence="16">
    <location>
        <begin position="439"/>
        <end position="451"/>
    </location>
</feature>
<keyword evidence="5" id="KW-0698">rRNA processing</keyword>
<comment type="similarity">
    <text evidence="3 14">Belongs to the RNR ribonuclease family.</text>
</comment>
<dbReference type="Gene3D" id="2.40.50.690">
    <property type="match status" value="1"/>
</dbReference>
<dbReference type="GO" id="GO:0000175">
    <property type="term" value="F:3'-5'-RNA exonuclease activity"/>
    <property type="evidence" value="ECO:0007669"/>
    <property type="project" value="TreeGrafter"/>
</dbReference>
<keyword evidence="12" id="KW-0539">Nucleus</keyword>
<evidence type="ECO:0000256" key="3">
    <source>
        <dbReference type="ARBA" id="ARBA00005785"/>
    </source>
</evidence>
<keyword evidence="9" id="KW-0269">Exonuclease</keyword>
<keyword evidence="7" id="KW-0378">Hydrolase</keyword>
<dbReference type="GO" id="GO:0003723">
    <property type="term" value="F:RNA binding"/>
    <property type="evidence" value="ECO:0007669"/>
    <property type="project" value="UniProtKB-KW"/>
</dbReference>
<dbReference type="eggNOG" id="KOG2102">
    <property type="taxonomic scope" value="Eukaryota"/>
</dbReference>
<dbReference type="AlphaFoldDB" id="E1ZAV4"/>
<dbReference type="Gene3D" id="2.40.50.700">
    <property type="match status" value="1"/>
</dbReference>
<evidence type="ECO:0000256" key="10">
    <source>
        <dbReference type="ARBA" id="ARBA00022842"/>
    </source>
</evidence>
<keyword evidence="10" id="KW-0460">Magnesium</keyword>
<evidence type="ECO:0000313" key="19">
    <source>
        <dbReference type="Proteomes" id="UP000008141"/>
    </source>
</evidence>
<gene>
    <name evidence="18" type="ORF">CHLNCDRAFT_143983</name>
</gene>
<dbReference type="OMA" id="VIRIDGW"/>
<dbReference type="InterPro" id="IPR022966">
    <property type="entry name" value="RNase_II/R_CS"/>
</dbReference>
<dbReference type="InterPro" id="IPR001900">
    <property type="entry name" value="RNase_II/R"/>
</dbReference>
<feature type="coiled-coil region" evidence="15">
    <location>
        <begin position="1175"/>
        <end position="1209"/>
    </location>
</feature>
<feature type="region of interest" description="Disordered" evidence="16">
    <location>
        <begin position="791"/>
        <end position="812"/>
    </location>
</feature>
<dbReference type="GeneID" id="17356505"/>
<comment type="subcellular location">
    <subcellularLocation>
        <location evidence="2">Nucleus</location>
    </subcellularLocation>
</comment>
<dbReference type="GO" id="GO:0006364">
    <property type="term" value="P:rRNA processing"/>
    <property type="evidence" value="ECO:0007669"/>
    <property type="project" value="UniProtKB-KW"/>
</dbReference>
<evidence type="ECO:0000256" key="14">
    <source>
        <dbReference type="RuleBase" id="RU003901"/>
    </source>
</evidence>
<evidence type="ECO:0000256" key="6">
    <source>
        <dbReference type="ARBA" id="ARBA00022722"/>
    </source>
</evidence>
<dbReference type="RefSeq" id="XP_005849434.1">
    <property type="nucleotide sequence ID" value="XM_005849372.1"/>
</dbReference>
<protein>
    <recommendedName>
        <fullName evidence="4">DIS3-like exonuclease 1</fullName>
    </recommendedName>
    <alternativeName>
        <fullName evidence="13">Ribosomal RNA-processing protein 44</fullName>
    </alternativeName>
</protein>
<evidence type="ECO:0000256" key="9">
    <source>
        <dbReference type="ARBA" id="ARBA00022839"/>
    </source>
</evidence>
<feature type="region of interest" description="Disordered" evidence="16">
    <location>
        <begin position="256"/>
        <end position="288"/>
    </location>
</feature>
<dbReference type="PROSITE" id="PS01175">
    <property type="entry name" value="RIBONUCLEASE_II"/>
    <property type="match status" value="1"/>
</dbReference>
<evidence type="ECO:0000256" key="15">
    <source>
        <dbReference type="SAM" id="Coils"/>
    </source>
</evidence>
<dbReference type="SUPFAM" id="SSF50249">
    <property type="entry name" value="Nucleic acid-binding proteins"/>
    <property type="match status" value="2"/>
</dbReference>
<evidence type="ECO:0000256" key="5">
    <source>
        <dbReference type="ARBA" id="ARBA00022552"/>
    </source>
</evidence>
<sequence length="1244" mass="130685">MVPPAQLPPPDWLERRTQHSFRYRKRSRTVSDTAEEAYLRLDIPCGSPDCVACPPTSPALAPSPQHLLLPDASVLAGCLEVFELPEVENLVLLTSVVRQLHDGGNMRRAARLRALYSDPRRRNVLFDNLHHRETAPASLREQRAGLALLAAAEWYYEHLGSRLPVVVVSDSLAQQFGGDSGRGGGSLSGLAAHDQQPPPQQQVATAAPQLGRAREDEDEDPELDALLRQMHVGAPAASGGAGDNIASLLDSLGIGGDEPGGAEAAPLCQLSGQPEQLPPPEQTPGAAAASKAPLLLDPGVHILSAADYFGGCWGHVPAVVDVFESIQQQSKAGEAASSGAGGGGAFRPHLSAAAMEAGLAAGALLAGTLSASRRVRGEASVAVGGGRVLVVAGWAAMNRAVHGDRVAVRLLPREQWHTIGAAGPGGSGAGGGADGDGGGAEEEEVEEEEEHDLLAAAGAGEADVAADEAHGGGDELADPLDALLAGGAAGAGSGAGGLQPTAEVVGILQRWSGEVVACISEDDERALAARQDSGRQEAVLCIPTDRRLPKIRLRSRQLHRLLGQRLVLRLDGWDQGSRYPHGHLVRSLGPINFLRSETDGVLVSSGVHWQPFSEGALRELPPIAGGAEYVMPPGEVAARRDMRGAEYLTCSIDPPGCTDVDDALSVRWLEPGGGGPRLAEVGVHIADVSFFVRQGGLLDGEAAARCTTVYLVDRRLDMLPALLSEDLCSLRSGQDRYAVSVVWTLDADSLEVRDVWFGRTLIRQDWVVGRPRSRYQLEYSQAQAIMEGRPQPLQPASQHGGGGTGEQAVPAADLPPLQRNLRLLAALAEHRRQMRLQDGAVELESAELRFKTDPAGQPTGVTEIPMMRIVAEMMILANAAVAALCESVGQPLDFEGGAAALSASLAAAAAAAPSAVSSLIKSLATRAMSEAEYFCTGDVTGRGGGGMSHFGLALPFYTHFTSPIRRYADVVVHRQLLAAVAAAAASSSPAPLPQAQVAARPSPAQLPALLAAAPPPLPGPEVAERAAVMNERHRTAKRAQKECSDLYLLLLLHAQPHVEAATIYGLRPQALLGVIHLTDKAGVCKPPLRQPGEEQLEEPFVLAYRRGLALVAEGGGGGEDAALRQLSVVEAASGRQVAAYRPMQRLWVQLSADGSRAHGPRLRMRLLADEHPAAVQAAEREAAEAAAAGRALRRAMRQLETRAARLQLRAGVGAPGRPRTEQCSAAAAAVRQQILALQQHLVPG</sequence>
<dbReference type="PANTHER" id="PTHR23355:SF30">
    <property type="entry name" value="DIS3-LIKE EXONUCLEASE 1"/>
    <property type="match status" value="1"/>
</dbReference>
<keyword evidence="6" id="KW-0540">Nuclease</keyword>
<dbReference type="Pfam" id="PF17849">
    <property type="entry name" value="OB_Dis3"/>
    <property type="match status" value="1"/>
</dbReference>
<dbReference type="PANTHER" id="PTHR23355">
    <property type="entry name" value="RIBONUCLEASE"/>
    <property type="match status" value="1"/>
</dbReference>
<dbReference type="KEGG" id="cvr:CHLNCDRAFT_143983"/>